<feature type="compositionally biased region" description="Basic residues" evidence="1">
    <location>
        <begin position="8"/>
        <end position="18"/>
    </location>
</feature>
<name>A0A194VLI8_CYTMA</name>
<sequence length="131" mass="14339">MLGSGFLPKRRRRRSRRSRTQDIGNQAAGDLSGRITSSGWSAAAAAAAAQDGWPICTGKVDKVLHVEALAEVRAQEEEAALACLQDMVPLDPAKHARGHSDRSRAPAPRCRIGVRRAMDRRQDQIDEEVSR</sequence>
<dbReference type="AlphaFoldDB" id="A0A194VLI8"/>
<feature type="region of interest" description="Disordered" evidence="1">
    <location>
        <begin position="1"/>
        <end position="34"/>
    </location>
</feature>
<dbReference type="EMBL" id="CM003098">
    <property type="protein sequence ID" value="KUI65024.1"/>
    <property type="molecule type" value="Genomic_DNA"/>
</dbReference>
<keyword evidence="3" id="KW-1185">Reference proteome</keyword>
<proteinExistence type="predicted"/>
<gene>
    <name evidence="2" type="ORF">VM1G_00984</name>
</gene>
<accession>A0A194VLI8</accession>
<evidence type="ECO:0000313" key="2">
    <source>
        <dbReference type="EMBL" id="KUI65024.1"/>
    </source>
</evidence>
<protein>
    <submittedName>
        <fullName evidence="2">Uncharacterized protein</fullName>
    </submittedName>
</protein>
<reference evidence="2" key="1">
    <citation type="submission" date="2014-12" db="EMBL/GenBank/DDBJ databases">
        <title>Genome Sequence of Valsa Canker Pathogens Uncovers a Specific Adaption of Colonization on Woody Bark.</title>
        <authorList>
            <person name="Yin Z."/>
            <person name="Liu H."/>
            <person name="Gao X."/>
            <person name="Li Z."/>
            <person name="Song N."/>
            <person name="Ke X."/>
            <person name="Dai Q."/>
            <person name="Wu Y."/>
            <person name="Sun Y."/>
            <person name="Xu J.-R."/>
            <person name="Kang Z.K."/>
            <person name="Wang L."/>
            <person name="Huang L."/>
        </authorList>
    </citation>
    <scope>NUCLEOTIDE SEQUENCE [LARGE SCALE GENOMIC DNA]</scope>
    <source>
        <strain evidence="2">03-8</strain>
    </source>
</reference>
<dbReference type="Proteomes" id="UP000078559">
    <property type="component" value="Chromosome 1"/>
</dbReference>
<evidence type="ECO:0000256" key="1">
    <source>
        <dbReference type="SAM" id="MobiDB-lite"/>
    </source>
</evidence>
<evidence type="ECO:0000313" key="3">
    <source>
        <dbReference type="Proteomes" id="UP000078559"/>
    </source>
</evidence>
<organism evidence="2 3">
    <name type="scientific">Cytospora mali</name>
    <name type="common">Apple Valsa canker fungus</name>
    <name type="synonym">Valsa mali</name>
    <dbReference type="NCBI Taxonomy" id="578113"/>
    <lineage>
        <taxon>Eukaryota</taxon>
        <taxon>Fungi</taxon>
        <taxon>Dikarya</taxon>
        <taxon>Ascomycota</taxon>
        <taxon>Pezizomycotina</taxon>
        <taxon>Sordariomycetes</taxon>
        <taxon>Sordariomycetidae</taxon>
        <taxon>Diaporthales</taxon>
        <taxon>Cytosporaceae</taxon>
        <taxon>Cytospora</taxon>
    </lineage>
</organism>